<evidence type="ECO:0000256" key="1">
    <source>
        <dbReference type="ARBA" id="ARBA00004127"/>
    </source>
</evidence>
<comment type="subcellular location">
    <subcellularLocation>
        <location evidence="1">Endomembrane system</location>
        <topology evidence="1">Multi-pass membrane protein</topology>
    </subcellularLocation>
</comment>
<feature type="transmembrane region" description="Helical" evidence="5">
    <location>
        <begin position="29"/>
        <end position="51"/>
    </location>
</feature>
<sequence>MSIETFFSSDKFNLFQTITPYKGSKKGLFIYRIIIFIILIYGYYCSIYVAIHHPPQRKTWMWFSFFTNQTYVAISIYFLLGLIYYYKDAKGNLKGRINNKFLHVLVHILYNVLLPLAFIVTTVFWSLILPFSDTSYYTATHWIGNVIQHFLQFVFLGIDWFLITIPTNYKHFIPMFVVGFAYLIFAQIYHVIYGIWIYGFLNPSFTKYWYLLYIGLVIGWTFIGFIFAGIQKFKNRNRKFIIDTDSNEYELA</sequence>
<accession>A0A1Y2FTI9</accession>
<gene>
    <name evidence="6" type="ORF">LY90DRAFT_498851</name>
</gene>
<comment type="caution">
    <text evidence="6">The sequence shown here is derived from an EMBL/GenBank/DDBJ whole genome shotgun (WGS) entry which is preliminary data.</text>
</comment>
<keyword evidence="7" id="KW-1185">Reference proteome</keyword>
<reference evidence="6 7" key="1">
    <citation type="submission" date="2016-08" db="EMBL/GenBank/DDBJ databases">
        <title>A Parts List for Fungal Cellulosomes Revealed by Comparative Genomics.</title>
        <authorList>
            <consortium name="DOE Joint Genome Institute"/>
            <person name="Haitjema C.H."/>
            <person name="Gilmore S.P."/>
            <person name="Henske J.K."/>
            <person name="Solomon K.V."/>
            <person name="De Groot R."/>
            <person name="Kuo A."/>
            <person name="Mondo S.J."/>
            <person name="Salamov A.A."/>
            <person name="Labutti K."/>
            <person name="Zhao Z."/>
            <person name="Chiniquy J."/>
            <person name="Barry K."/>
            <person name="Brewer H.M."/>
            <person name="Purvine S.O."/>
            <person name="Wright A.T."/>
            <person name="Boxma B."/>
            <person name="Van Alen T."/>
            <person name="Hackstein J.H."/>
            <person name="Baker S.E."/>
            <person name="Grigoriev I.V."/>
            <person name="O'Malley M.A."/>
        </authorList>
    </citation>
    <scope>NUCLEOTIDE SEQUENCE [LARGE SCALE GENOMIC DNA]</scope>
    <source>
        <strain evidence="6 7">G1</strain>
    </source>
</reference>
<proteinExistence type="predicted"/>
<name>A0A1Y2FTI9_9FUNG</name>
<dbReference type="AlphaFoldDB" id="A0A1Y2FTI9"/>
<dbReference type="PANTHER" id="PTHR12242">
    <property type="entry name" value="OS02G0130600 PROTEIN-RELATED"/>
    <property type="match status" value="1"/>
</dbReference>
<feature type="transmembrane region" description="Helical" evidence="5">
    <location>
        <begin position="108"/>
        <end position="130"/>
    </location>
</feature>
<organism evidence="6 7">
    <name type="scientific">Neocallimastix californiae</name>
    <dbReference type="NCBI Taxonomy" id="1754190"/>
    <lineage>
        <taxon>Eukaryota</taxon>
        <taxon>Fungi</taxon>
        <taxon>Fungi incertae sedis</taxon>
        <taxon>Chytridiomycota</taxon>
        <taxon>Chytridiomycota incertae sedis</taxon>
        <taxon>Neocallimastigomycetes</taxon>
        <taxon>Neocallimastigales</taxon>
        <taxon>Neocallimastigaceae</taxon>
        <taxon>Neocallimastix</taxon>
    </lineage>
</organism>
<dbReference type="EMBL" id="MCOG01000002">
    <property type="protein sequence ID" value="ORY86614.1"/>
    <property type="molecule type" value="Genomic_DNA"/>
</dbReference>
<evidence type="ECO:0000256" key="2">
    <source>
        <dbReference type="ARBA" id="ARBA00022692"/>
    </source>
</evidence>
<protein>
    <recommendedName>
        <fullName evidence="8">FAR-17a/AIG1-like protein</fullName>
    </recommendedName>
</protein>
<dbReference type="Pfam" id="PF04750">
    <property type="entry name" value="Far-17a_AIG1"/>
    <property type="match status" value="1"/>
</dbReference>
<keyword evidence="4 5" id="KW-0472">Membrane</keyword>
<keyword evidence="2 5" id="KW-0812">Transmembrane</keyword>
<feature type="transmembrane region" description="Helical" evidence="5">
    <location>
        <begin position="208"/>
        <end position="230"/>
    </location>
</feature>
<dbReference type="GO" id="GO:0012505">
    <property type="term" value="C:endomembrane system"/>
    <property type="evidence" value="ECO:0007669"/>
    <property type="project" value="UniProtKB-SubCell"/>
</dbReference>
<evidence type="ECO:0000313" key="6">
    <source>
        <dbReference type="EMBL" id="ORY86614.1"/>
    </source>
</evidence>
<dbReference type="Proteomes" id="UP000193920">
    <property type="component" value="Unassembled WGS sequence"/>
</dbReference>
<feature type="transmembrane region" description="Helical" evidence="5">
    <location>
        <begin position="71"/>
        <end position="87"/>
    </location>
</feature>
<evidence type="ECO:0008006" key="8">
    <source>
        <dbReference type="Google" id="ProtNLM"/>
    </source>
</evidence>
<dbReference type="InterPro" id="IPR006838">
    <property type="entry name" value="ADTRP_AIG1"/>
</dbReference>
<evidence type="ECO:0000256" key="4">
    <source>
        <dbReference type="ARBA" id="ARBA00023136"/>
    </source>
</evidence>
<evidence type="ECO:0000256" key="3">
    <source>
        <dbReference type="ARBA" id="ARBA00022989"/>
    </source>
</evidence>
<feature type="transmembrane region" description="Helical" evidence="5">
    <location>
        <begin position="142"/>
        <end position="163"/>
    </location>
</feature>
<keyword evidence="3 5" id="KW-1133">Transmembrane helix</keyword>
<dbReference type="OrthoDB" id="419711at2759"/>
<feature type="transmembrane region" description="Helical" evidence="5">
    <location>
        <begin position="175"/>
        <end position="196"/>
    </location>
</feature>
<evidence type="ECO:0000256" key="5">
    <source>
        <dbReference type="SAM" id="Phobius"/>
    </source>
</evidence>
<evidence type="ECO:0000313" key="7">
    <source>
        <dbReference type="Proteomes" id="UP000193920"/>
    </source>
</evidence>
<dbReference type="GO" id="GO:0016020">
    <property type="term" value="C:membrane"/>
    <property type="evidence" value="ECO:0007669"/>
    <property type="project" value="InterPro"/>
</dbReference>